<keyword evidence="4" id="KW-1185">Reference proteome</keyword>
<dbReference type="PANTHER" id="PTHR45947:SF3">
    <property type="entry name" value="SULFOQUINOVOSYL TRANSFERASE SQD2"/>
    <property type="match status" value="1"/>
</dbReference>
<gene>
    <name evidence="3" type="ORF">DCMF_00405</name>
</gene>
<evidence type="ECO:0000313" key="4">
    <source>
        <dbReference type="Proteomes" id="UP000323521"/>
    </source>
</evidence>
<evidence type="ECO:0000259" key="2">
    <source>
        <dbReference type="Pfam" id="PF13439"/>
    </source>
</evidence>
<evidence type="ECO:0000313" key="3">
    <source>
        <dbReference type="EMBL" id="ATW23461.1"/>
    </source>
</evidence>
<reference evidence="3 4" key="1">
    <citation type="submission" date="2016-10" db="EMBL/GenBank/DDBJ databases">
        <title>Complete Genome Sequence of Peptococcaceae strain DCMF.</title>
        <authorList>
            <person name="Edwards R.J."/>
            <person name="Holland S.I."/>
            <person name="Deshpande N.P."/>
            <person name="Wong Y.K."/>
            <person name="Ertan H."/>
            <person name="Manefield M."/>
            <person name="Russell T.L."/>
            <person name="Lee M.J."/>
        </authorList>
    </citation>
    <scope>NUCLEOTIDE SEQUENCE [LARGE SCALE GENOMIC DNA]</scope>
    <source>
        <strain evidence="3 4">DCMF</strain>
    </source>
</reference>
<dbReference type="InterPro" id="IPR001296">
    <property type="entry name" value="Glyco_trans_1"/>
</dbReference>
<dbReference type="InterPro" id="IPR050194">
    <property type="entry name" value="Glycosyltransferase_grp1"/>
</dbReference>
<dbReference type="KEGG" id="fwa:DCMF_00405"/>
<keyword evidence="3" id="KW-0808">Transferase</keyword>
<evidence type="ECO:0000259" key="1">
    <source>
        <dbReference type="Pfam" id="PF00534"/>
    </source>
</evidence>
<dbReference type="PANTHER" id="PTHR45947">
    <property type="entry name" value="SULFOQUINOVOSYL TRANSFERASE SQD2"/>
    <property type="match status" value="1"/>
</dbReference>
<dbReference type="RefSeq" id="WP_148132600.1">
    <property type="nucleotide sequence ID" value="NZ_CP017634.1"/>
</dbReference>
<feature type="domain" description="Glycosyl transferase family 1" evidence="1">
    <location>
        <begin position="200"/>
        <end position="363"/>
    </location>
</feature>
<dbReference type="CDD" id="cd03801">
    <property type="entry name" value="GT4_PimA-like"/>
    <property type="match status" value="1"/>
</dbReference>
<dbReference type="Pfam" id="PF00534">
    <property type="entry name" value="Glycos_transf_1"/>
    <property type="match status" value="1"/>
</dbReference>
<dbReference type="Proteomes" id="UP000323521">
    <property type="component" value="Chromosome"/>
</dbReference>
<dbReference type="OrthoDB" id="9795068at2"/>
<feature type="domain" description="Glycosyltransferase subfamily 4-like N-terminal" evidence="2">
    <location>
        <begin position="15"/>
        <end position="188"/>
    </location>
</feature>
<sequence length="422" mass="47570">MRILMLSWEFPPHNVGGLGRHVYHLTKDLAAQGEEVHLLTGSAQGAPEEEMINNIKVYRVNSLNLPSRDFVTGVLQLNFALIEKAISVMESQGPFDLIHAHDWLVAFAARAVKHAYKIPLVATIHATEYGRNQGLHNDVQRYISDVEWWLTYEAWRVIVCSRYMKSELQRIFQLPENKIHVVPNGVDIGSFQSVGHSFNRKNYAHDQEKMVFFVGRLVPEKGLHILLDAAPKILHYCPDAKFIISGTGPSEEYLKKKAHMINISSKVYFTGYIDDAIRNGFYKNAHVAVFPSLYEPFGIVALEGMAAGTPVVVTDVGGFSEVVEHGVDGLKAYPNNPNSLADNIIHLLKNPEYANTLKSRAYQKVATHFSWSKIAWKTKEVYQRVQEEARQHQWETGPVQAQTGSQERISVLNAFTGLLKSH</sequence>
<dbReference type="SUPFAM" id="SSF53756">
    <property type="entry name" value="UDP-Glycosyltransferase/glycogen phosphorylase"/>
    <property type="match status" value="1"/>
</dbReference>
<accession>A0A3G1KM00</accession>
<dbReference type="GO" id="GO:0016758">
    <property type="term" value="F:hexosyltransferase activity"/>
    <property type="evidence" value="ECO:0007669"/>
    <property type="project" value="TreeGrafter"/>
</dbReference>
<dbReference type="InterPro" id="IPR028098">
    <property type="entry name" value="Glyco_trans_4-like_N"/>
</dbReference>
<name>A0A3G1KM00_FORW1</name>
<dbReference type="AlphaFoldDB" id="A0A3G1KM00"/>
<dbReference type="EMBL" id="CP017634">
    <property type="protein sequence ID" value="ATW23461.1"/>
    <property type="molecule type" value="Genomic_DNA"/>
</dbReference>
<proteinExistence type="predicted"/>
<dbReference type="Gene3D" id="3.40.50.2000">
    <property type="entry name" value="Glycogen Phosphorylase B"/>
    <property type="match status" value="2"/>
</dbReference>
<protein>
    <submittedName>
        <fullName evidence="3">Glycosyl transferase family 1</fullName>
    </submittedName>
</protein>
<dbReference type="Pfam" id="PF13439">
    <property type="entry name" value="Glyco_transf_4"/>
    <property type="match status" value="1"/>
</dbReference>
<organism evidence="3 4">
    <name type="scientific">Formimonas warabiya</name>
    <dbReference type="NCBI Taxonomy" id="1761012"/>
    <lineage>
        <taxon>Bacteria</taxon>
        <taxon>Bacillati</taxon>
        <taxon>Bacillota</taxon>
        <taxon>Clostridia</taxon>
        <taxon>Eubacteriales</taxon>
        <taxon>Peptococcaceae</taxon>
        <taxon>Candidatus Formimonas</taxon>
    </lineage>
</organism>